<sequence length="173" mass="18992">MSSHIAFVTSTPRLDALAATVVLDNRRPFPVEEGARLDQYAHSTGLDEIKKEIIRMGLKIKAKVQGLEVELPVTKPMALLHMSGRLTTGESEIAIIKILMSSEKISGKTLKTWHIGDINPQVTNLNSDLIIIYPNVRYEIPEDVPFCPLFSQVSLGAQTVSHSRISSTISGSI</sequence>
<proteinExistence type="predicted"/>
<reference evidence="1 2" key="1">
    <citation type="journal article" date="2013" name="PLoS Genet.">
        <title>Comparative genome structure, secondary metabolite, and effector coding capacity across Cochliobolus pathogens.</title>
        <authorList>
            <person name="Condon B.J."/>
            <person name="Leng Y."/>
            <person name="Wu D."/>
            <person name="Bushley K.E."/>
            <person name="Ohm R.A."/>
            <person name="Otillar R."/>
            <person name="Martin J."/>
            <person name="Schackwitz W."/>
            <person name="Grimwood J."/>
            <person name="MohdZainudin N."/>
            <person name="Xue C."/>
            <person name="Wang R."/>
            <person name="Manning V.A."/>
            <person name="Dhillon B."/>
            <person name="Tu Z.J."/>
            <person name="Steffenson B.J."/>
            <person name="Salamov A."/>
            <person name="Sun H."/>
            <person name="Lowry S."/>
            <person name="LaButti K."/>
            <person name="Han J."/>
            <person name="Copeland A."/>
            <person name="Lindquist E."/>
            <person name="Barry K."/>
            <person name="Schmutz J."/>
            <person name="Baker S.E."/>
            <person name="Ciuffetti L.M."/>
            <person name="Grigoriev I.V."/>
            <person name="Zhong S."/>
            <person name="Turgeon B.G."/>
        </authorList>
    </citation>
    <scope>NUCLEOTIDE SEQUENCE [LARGE SCALE GENOMIC DNA]</scope>
    <source>
        <strain evidence="1 2">ATCC 44560</strain>
    </source>
</reference>
<accession>W6YNG5</accession>
<organism evidence="1 2">
    <name type="scientific">Bipolaris oryzae ATCC 44560</name>
    <dbReference type="NCBI Taxonomy" id="930090"/>
    <lineage>
        <taxon>Eukaryota</taxon>
        <taxon>Fungi</taxon>
        <taxon>Dikarya</taxon>
        <taxon>Ascomycota</taxon>
        <taxon>Pezizomycotina</taxon>
        <taxon>Dothideomycetes</taxon>
        <taxon>Pleosporomycetidae</taxon>
        <taxon>Pleosporales</taxon>
        <taxon>Pleosporineae</taxon>
        <taxon>Pleosporaceae</taxon>
        <taxon>Bipolaris</taxon>
    </lineage>
</organism>
<dbReference type="KEGG" id="bor:COCMIDRAFT_9321"/>
<gene>
    <name evidence="1" type="ORF">COCMIDRAFT_9321</name>
</gene>
<dbReference type="Proteomes" id="UP000054032">
    <property type="component" value="Unassembled WGS sequence"/>
</dbReference>
<dbReference type="HOGENOM" id="CLU_1547263_0_0_1"/>
<dbReference type="RefSeq" id="XP_007692603.1">
    <property type="nucleotide sequence ID" value="XM_007694413.1"/>
</dbReference>
<dbReference type="EMBL" id="KI964133">
    <property type="protein sequence ID" value="EUC40887.1"/>
    <property type="molecule type" value="Genomic_DNA"/>
</dbReference>
<dbReference type="GeneID" id="19128223"/>
<evidence type="ECO:0000313" key="2">
    <source>
        <dbReference type="Proteomes" id="UP000054032"/>
    </source>
</evidence>
<dbReference type="OrthoDB" id="3789527at2759"/>
<name>W6YNG5_COCMI</name>
<evidence type="ECO:0000313" key="1">
    <source>
        <dbReference type="EMBL" id="EUC40887.1"/>
    </source>
</evidence>
<protein>
    <submittedName>
        <fullName evidence="1">Uncharacterized protein</fullName>
    </submittedName>
</protein>
<dbReference type="AlphaFoldDB" id="W6YNG5"/>
<keyword evidence="2" id="KW-1185">Reference proteome</keyword>